<dbReference type="RefSeq" id="WP_234657344.1">
    <property type="nucleotide sequence ID" value="NZ_CP094997.1"/>
</dbReference>
<dbReference type="Proteomes" id="UP001139000">
    <property type="component" value="Unassembled WGS sequence"/>
</dbReference>
<dbReference type="EMBL" id="JAJTTC010000007">
    <property type="protein sequence ID" value="MCF0064408.1"/>
    <property type="molecule type" value="Genomic_DNA"/>
</dbReference>
<keyword evidence="2" id="KW-1185">Reference proteome</keyword>
<protein>
    <submittedName>
        <fullName evidence="1">Uncharacterized protein</fullName>
    </submittedName>
</protein>
<sequence>MYYESDYKKPNIRFLSQLIITILGSNVGFDMLGNLTSKYLVIETVEGLKLCADAFTKEGMHINTHALSAVVEAPLIDLYYNTRHKLPDVFGECPINEICGGGFLAHRYSKEGDSIIRLSTAVI</sequence>
<evidence type="ECO:0000313" key="1">
    <source>
        <dbReference type="EMBL" id="MCF0064408.1"/>
    </source>
</evidence>
<dbReference type="AlphaFoldDB" id="A0A9X1TNB9"/>
<proteinExistence type="predicted"/>
<dbReference type="InterPro" id="IPR013785">
    <property type="entry name" value="Aldolase_TIM"/>
</dbReference>
<evidence type="ECO:0000313" key="2">
    <source>
        <dbReference type="Proteomes" id="UP001139000"/>
    </source>
</evidence>
<organism evidence="1 2">
    <name type="scientific">Dyadobacter chenwenxiniae</name>
    <dbReference type="NCBI Taxonomy" id="2906456"/>
    <lineage>
        <taxon>Bacteria</taxon>
        <taxon>Pseudomonadati</taxon>
        <taxon>Bacteroidota</taxon>
        <taxon>Cytophagia</taxon>
        <taxon>Cytophagales</taxon>
        <taxon>Spirosomataceae</taxon>
        <taxon>Dyadobacter</taxon>
    </lineage>
</organism>
<comment type="caution">
    <text evidence="1">The sequence shown here is derived from an EMBL/GenBank/DDBJ whole genome shotgun (WGS) entry which is preliminary data.</text>
</comment>
<name>A0A9X1TNB9_9BACT</name>
<gene>
    <name evidence="1" type="ORF">LXM26_23030</name>
</gene>
<accession>A0A9X1TNB9</accession>
<reference evidence="1" key="1">
    <citation type="submission" date="2021-12" db="EMBL/GenBank/DDBJ databases">
        <title>Novel species in genus Dyadobacter.</title>
        <authorList>
            <person name="Ma C."/>
        </authorList>
    </citation>
    <scope>NUCLEOTIDE SEQUENCE</scope>
    <source>
        <strain evidence="1">LJ419</strain>
    </source>
</reference>
<dbReference type="Gene3D" id="3.20.20.70">
    <property type="entry name" value="Aldolase class I"/>
    <property type="match status" value="1"/>
</dbReference>